<dbReference type="Gene3D" id="1.10.10.10">
    <property type="entry name" value="Winged helix-like DNA-binding domain superfamily/Winged helix DNA-binding domain"/>
    <property type="match status" value="1"/>
</dbReference>
<dbReference type="AlphaFoldDB" id="A0A844FVH9"/>
<reference evidence="1 2" key="1">
    <citation type="submission" date="2019-08" db="EMBL/GenBank/DDBJ databases">
        <title>In-depth cultivation of the pig gut microbiome towards novel bacterial diversity and tailored functional studies.</title>
        <authorList>
            <person name="Wylensek D."/>
            <person name="Hitch T.C.A."/>
            <person name="Clavel T."/>
        </authorList>
    </citation>
    <scope>NUCLEOTIDE SEQUENCE [LARGE SCALE GENOMIC DNA]</scope>
    <source>
        <strain evidence="1 2">CA-Schmier-601-WT-3</strain>
    </source>
</reference>
<protein>
    <submittedName>
        <fullName evidence="1">Uncharacterized protein</fullName>
    </submittedName>
</protein>
<organism evidence="1 2">
    <name type="scientific">Sharpea porci</name>
    <dbReference type="NCBI Taxonomy" id="2652286"/>
    <lineage>
        <taxon>Bacteria</taxon>
        <taxon>Bacillati</taxon>
        <taxon>Bacillota</taxon>
        <taxon>Erysipelotrichia</taxon>
        <taxon>Erysipelotrichales</taxon>
        <taxon>Coprobacillaceae</taxon>
        <taxon>Sharpea</taxon>
    </lineage>
</organism>
<gene>
    <name evidence="1" type="ORF">FYJ79_07140</name>
</gene>
<dbReference type="Proteomes" id="UP000442619">
    <property type="component" value="Unassembled WGS sequence"/>
</dbReference>
<proteinExistence type="predicted"/>
<dbReference type="EMBL" id="VUNM01000014">
    <property type="protein sequence ID" value="MST89349.1"/>
    <property type="molecule type" value="Genomic_DNA"/>
</dbReference>
<evidence type="ECO:0000313" key="1">
    <source>
        <dbReference type="EMBL" id="MST89349.1"/>
    </source>
</evidence>
<dbReference type="RefSeq" id="WP_154516066.1">
    <property type="nucleotide sequence ID" value="NZ_VUNM01000014.1"/>
</dbReference>
<sequence length="363" mass="42519">MKTIMKISMLGNFRIEYQDKVLEYEELHSLQMTRLLSYLFLNRNEKIDNHTLASYIFKGTDSNPLNGLKALVYRTRTLLREHFNGEQLICSTGGYYYLTNHITYVIDYEDFIKNYEDFQKNHHDLSYARKALSLYHGALLPMIEGETEYTRRDNFLDLALSEMAYALLLSYDSHSIAFSTMARSLLKEKGNNDYLQLSLIRKLVKENQDALLHDYLAVVRPLYHQCLSLATIHSIDELTGKNGHQENDLKAVLTHDPNDQAFECTPREFGRFCQLRRRQLRRGQWNDYVIAITYTMDGYVIDDVKANLLHHLRSGDCVSQFEENQFFLLLQCDEQSIPVIMERLNPLGSGWTFDYRNLKSLRC</sequence>
<dbReference type="InterPro" id="IPR036388">
    <property type="entry name" value="WH-like_DNA-bd_sf"/>
</dbReference>
<evidence type="ECO:0000313" key="2">
    <source>
        <dbReference type="Proteomes" id="UP000442619"/>
    </source>
</evidence>
<comment type="caution">
    <text evidence="1">The sequence shown here is derived from an EMBL/GenBank/DDBJ whole genome shotgun (WGS) entry which is preliminary data.</text>
</comment>
<name>A0A844FVH9_9FIRM</name>
<accession>A0A844FVH9</accession>
<keyword evidence="2" id="KW-1185">Reference proteome</keyword>